<accession>A0ABQ9GNS8</accession>
<feature type="region of interest" description="Disordered" evidence="1">
    <location>
        <begin position="42"/>
        <end position="115"/>
    </location>
</feature>
<sequence length="443" mass="49589">MDLLKTLLPRFQNASCHKKKLGITVRDNVVVLRGDEGEGRLVRSSAGMQGRGKREIPEKTRPPMASSATIPTRRNPGSGTPGIEPGSPRVGGESPTRGATANSSRSRQRNDVDAQQNVLTRSVRISMIEGMLHIKYIYGSCCTQQGIGGRCSESRPCEKCDLSKFLRLSFTIGSILISQVHGGRSLAARDTLGQSTPRVFRGLMCQQARLHSPLYTGDNVRSLYRTVQHQLTLLLPAYYWLTVEHGVYKQLPSNHNKKRKHQVFEVYLATECIREILRALSMGMEGINYFRMLPAFHCCDFCSRREFLLSSRISAIVFVHKSASLSAKQGTRTDLPFPPLLHSGAAPYSLQALAVKSSPNLFTSRIHFFFREKKRGVDVLGTRPFVLREYVYVDALGRLDVYFTFPAPRHSIMGITGLIFGYSFQPYRTSVFRLGFLASIGRH</sequence>
<comment type="caution">
    <text evidence="2">The sequence shown here is derived from an EMBL/GenBank/DDBJ whole genome shotgun (WGS) entry which is preliminary data.</text>
</comment>
<proteinExistence type="predicted"/>
<evidence type="ECO:0000313" key="2">
    <source>
        <dbReference type="EMBL" id="KAJ8873693.1"/>
    </source>
</evidence>
<name>A0ABQ9GNS8_9NEOP</name>
<feature type="compositionally biased region" description="Polar residues" evidence="1">
    <location>
        <begin position="66"/>
        <end position="78"/>
    </location>
</feature>
<reference evidence="2 3" key="1">
    <citation type="submission" date="2023-02" db="EMBL/GenBank/DDBJ databases">
        <title>LHISI_Scaffold_Assembly.</title>
        <authorList>
            <person name="Stuart O.P."/>
            <person name="Cleave R."/>
            <person name="Magrath M.J.L."/>
            <person name="Mikheyev A.S."/>
        </authorList>
    </citation>
    <scope>NUCLEOTIDE SEQUENCE [LARGE SCALE GENOMIC DNA]</scope>
    <source>
        <strain evidence="2">Daus_M_001</strain>
        <tissue evidence="2">Leg muscle</tissue>
    </source>
</reference>
<organism evidence="2 3">
    <name type="scientific">Dryococelus australis</name>
    <dbReference type="NCBI Taxonomy" id="614101"/>
    <lineage>
        <taxon>Eukaryota</taxon>
        <taxon>Metazoa</taxon>
        <taxon>Ecdysozoa</taxon>
        <taxon>Arthropoda</taxon>
        <taxon>Hexapoda</taxon>
        <taxon>Insecta</taxon>
        <taxon>Pterygota</taxon>
        <taxon>Neoptera</taxon>
        <taxon>Polyneoptera</taxon>
        <taxon>Phasmatodea</taxon>
        <taxon>Verophasmatodea</taxon>
        <taxon>Anareolatae</taxon>
        <taxon>Phasmatidae</taxon>
        <taxon>Eurycanthinae</taxon>
        <taxon>Dryococelus</taxon>
    </lineage>
</organism>
<feature type="compositionally biased region" description="Basic and acidic residues" evidence="1">
    <location>
        <begin position="52"/>
        <end position="61"/>
    </location>
</feature>
<gene>
    <name evidence="2" type="ORF">PR048_024525</name>
</gene>
<evidence type="ECO:0000256" key="1">
    <source>
        <dbReference type="SAM" id="MobiDB-lite"/>
    </source>
</evidence>
<keyword evidence="3" id="KW-1185">Reference proteome</keyword>
<evidence type="ECO:0000313" key="3">
    <source>
        <dbReference type="Proteomes" id="UP001159363"/>
    </source>
</evidence>
<dbReference type="EMBL" id="JARBHB010000010">
    <property type="protein sequence ID" value="KAJ8873693.1"/>
    <property type="molecule type" value="Genomic_DNA"/>
</dbReference>
<dbReference type="Proteomes" id="UP001159363">
    <property type="component" value="Chromosome 9"/>
</dbReference>
<protein>
    <submittedName>
        <fullName evidence="2">Uncharacterized protein</fullName>
    </submittedName>
</protein>